<dbReference type="SUPFAM" id="SSF50985">
    <property type="entry name" value="RCC1/BLIP-II"/>
    <property type="match status" value="1"/>
</dbReference>
<protein>
    <submittedName>
        <fullName evidence="2">Uncharacterized protein</fullName>
    </submittedName>
</protein>
<organism evidence="2 3">
    <name type="scientific">Moritella viscosa</name>
    <dbReference type="NCBI Taxonomy" id="80854"/>
    <lineage>
        <taxon>Bacteria</taxon>
        <taxon>Pseudomonadati</taxon>
        <taxon>Pseudomonadota</taxon>
        <taxon>Gammaproteobacteria</taxon>
        <taxon>Alteromonadales</taxon>
        <taxon>Moritellaceae</taxon>
        <taxon>Moritella</taxon>
    </lineage>
</organism>
<evidence type="ECO:0000256" key="1">
    <source>
        <dbReference type="SAM" id="MobiDB-lite"/>
    </source>
</evidence>
<reference evidence="2 3" key="1">
    <citation type="submission" date="2016-11" db="EMBL/GenBank/DDBJ databases">
        <authorList>
            <person name="Jaros S."/>
            <person name="Januszkiewicz K."/>
            <person name="Wedrychowicz H."/>
        </authorList>
    </citation>
    <scope>NUCLEOTIDE SEQUENCE [LARGE SCALE GENOMIC DNA]</scope>
    <source>
        <strain evidence="2">NVI 5450</strain>
    </source>
</reference>
<sequence>MFLAGCGSGDPGDTSTKDISTEDKPAPIIYSTSSAFAALKKDGSVVTWGNDDLGGDSSAVAGELTDVSVIYSTDAAFAALKKDGSVVTWGSSWGGDSSAVAGELTDVSVIYSTDAAFAALK</sequence>
<dbReference type="InterPro" id="IPR009091">
    <property type="entry name" value="RCC1/BLIP-II"/>
</dbReference>
<dbReference type="AlphaFoldDB" id="A0A1L0F3D5"/>
<accession>A0A1L0F3D5</accession>
<evidence type="ECO:0000313" key="2">
    <source>
        <dbReference type="EMBL" id="SGZ16046.1"/>
    </source>
</evidence>
<feature type="non-terminal residue" evidence="2">
    <location>
        <position position="121"/>
    </location>
</feature>
<gene>
    <name evidence="2" type="ORF">NVI5450_4255</name>
</gene>
<feature type="region of interest" description="Disordered" evidence="1">
    <location>
        <begin position="1"/>
        <end position="23"/>
    </location>
</feature>
<proteinExistence type="predicted"/>
<feature type="compositionally biased region" description="Gly residues" evidence="1">
    <location>
        <begin position="1"/>
        <end position="10"/>
    </location>
</feature>
<name>A0A1L0F3D5_9GAMM</name>
<dbReference type="Proteomes" id="UP000183794">
    <property type="component" value="Unassembled WGS sequence"/>
</dbReference>
<dbReference type="Gene3D" id="2.130.10.30">
    <property type="entry name" value="Regulator of chromosome condensation 1/beta-lactamase-inhibitor protein II"/>
    <property type="match status" value="1"/>
</dbReference>
<evidence type="ECO:0000313" key="3">
    <source>
        <dbReference type="Proteomes" id="UP000183794"/>
    </source>
</evidence>
<dbReference type="EMBL" id="FPLD01000122">
    <property type="protein sequence ID" value="SGZ16046.1"/>
    <property type="molecule type" value="Genomic_DNA"/>
</dbReference>